<dbReference type="GO" id="GO:0005385">
    <property type="term" value="F:zinc ion transmembrane transporter activity"/>
    <property type="evidence" value="ECO:0007669"/>
    <property type="project" value="TreeGrafter"/>
</dbReference>
<feature type="signal peptide" evidence="4">
    <location>
        <begin position="1"/>
        <end position="26"/>
    </location>
</feature>
<dbReference type="GO" id="GO:0010312">
    <property type="term" value="P:detoxification of zinc ion"/>
    <property type="evidence" value="ECO:0007669"/>
    <property type="project" value="TreeGrafter"/>
</dbReference>
<feature type="transmembrane region" description="Helical" evidence="3">
    <location>
        <begin position="52"/>
        <end position="76"/>
    </location>
</feature>
<dbReference type="GO" id="GO:0016020">
    <property type="term" value="C:membrane"/>
    <property type="evidence" value="ECO:0007669"/>
    <property type="project" value="TreeGrafter"/>
</dbReference>
<dbReference type="AlphaFoldDB" id="A0A8S9ZDL5"/>
<dbReference type="GO" id="GO:0006882">
    <property type="term" value="P:intracellular zinc ion homeostasis"/>
    <property type="evidence" value="ECO:0007669"/>
    <property type="project" value="TreeGrafter"/>
</dbReference>
<comment type="similarity">
    <text evidence="1">Belongs to the cation diffusion facilitator (CDF) transporter (TC 2.A.4) family. SLC30A subfamily.</text>
</comment>
<name>A0A8S9ZDL5_9BILA</name>
<evidence type="ECO:0000256" key="2">
    <source>
        <dbReference type="ARBA" id="ARBA00022833"/>
    </source>
</evidence>
<keyword evidence="7" id="KW-1185">Reference proteome</keyword>
<proteinExistence type="inferred from homology"/>
<dbReference type="Pfam" id="PF16916">
    <property type="entry name" value="ZT_dimer"/>
    <property type="match status" value="1"/>
</dbReference>
<dbReference type="PANTHER" id="PTHR45820:SF4">
    <property type="entry name" value="ZINC TRANSPORTER 63C, ISOFORM F"/>
    <property type="match status" value="1"/>
</dbReference>
<keyword evidence="2" id="KW-0862">Zinc</keyword>
<organism evidence="6 7">
    <name type="scientific">Meloidogyne graminicola</name>
    <dbReference type="NCBI Taxonomy" id="189291"/>
    <lineage>
        <taxon>Eukaryota</taxon>
        <taxon>Metazoa</taxon>
        <taxon>Ecdysozoa</taxon>
        <taxon>Nematoda</taxon>
        <taxon>Chromadorea</taxon>
        <taxon>Rhabditida</taxon>
        <taxon>Tylenchina</taxon>
        <taxon>Tylenchomorpha</taxon>
        <taxon>Tylenchoidea</taxon>
        <taxon>Meloidogynidae</taxon>
        <taxon>Meloidogyninae</taxon>
        <taxon>Meloidogyne</taxon>
    </lineage>
</organism>
<dbReference type="EMBL" id="JABEBT010000141">
    <property type="protein sequence ID" value="KAF7629281.1"/>
    <property type="molecule type" value="Genomic_DNA"/>
</dbReference>
<dbReference type="InterPro" id="IPR027470">
    <property type="entry name" value="Cation_efflux_CTD"/>
</dbReference>
<feature type="domain" description="Cation efflux protein cytoplasmic" evidence="5">
    <location>
        <begin position="118"/>
        <end position="187"/>
    </location>
</feature>
<accession>A0A8S9ZDL5</accession>
<dbReference type="Proteomes" id="UP000605970">
    <property type="component" value="Unassembled WGS sequence"/>
</dbReference>
<feature type="transmembrane region" description="Helical" evidence="3">
    <location>
        <begin position="88"/>
        <end position="111"/>
    </location>
</feature>
<evidence type="ECO:0000256" key="1">
    <source>
        <dbReference type="ARBA" id="ARBA00008873"/>
    </source>
</evidence>
<comment type="caution">
    <text evidence="6">The sequence shown here is derived from an EMBL/GenBank/DDBJ whole genome shotgun (WGS) entry which is preliminary data.</text>
</comment>
<evidence type="ECO:0000259" key="5">
    <source>
        <dbReference type="Pfam" id="PF16916"/>
    </source>
</evidence>
<reference evidence="6" key="1">
    <citation type="journal article" date="2020" name="Ecol. Evol.">
        <title>Genome structure and content of the rice root-knot nematode (Meloidogyne graminicola).</title>
        <authorList>
            <person name="Phan N.T."/>
            <person name="Danchin E.G.J."/>
            <person name="Klopp C."/>
            <person name="Perfus-Barbeoch L."/>
            <person name="Kozlowski D.K."/>
            <person name="Koutsovoulos G.D."/>
            <person name="Lopez-Roques C."/>
            <person name="Bouchez O."/>
            <person name="Zahm M."/>
            <person name="Besnard G."/>
            <person name="Bellafiore S."/>
        </authorList>
    </citation>
    <scope>NUCLEOTIDE SEQUENCE</scope>
    <source>
        <strain evidence="6">VN-18</strain>
    </source>
</reference>
<sequence length="219" mass="24766">MLKHQHLSQKLLIIILLSVIKPMAELEAVEESLMMHTPKLKNNSSKKGIGDFLNMRAVFLHLLNAVGYVIVLWLLGGYDLLKLYLDPTLSILLVLLMVCMSLVHEMALILLQTTPKFVNIDELQKELLEIDGVIAVHEFHVWRLVGECIMATVHIRFLTLTHYVLAAEIIHSLFHSNHIHSTTIQPEFYEMNTSASNSEAECAYACSPNNCNVQESAFC</sequence>
<feature type="chain" id="PRO_5035739452" evidence="4">
    <location>
        <begin position="27"/>
        <end position="219"/>
    </location>
</feature>
<dbReference type="OrthoDB" id="29444at2759"/>
<keyword evidence="4" id="KW-0732">Signal</keyword>
<evidence type="ECO:0000313" key="7">
    <source>
        <dbReference type="Proteomes" id="UP000605970"/>
    </source>
</evidence>
<keyword evidence="3" id="KW-0472">Membrane</keyword>
<dbReference type="PANTHER" id="PTHR45820">
    <property type="entry name" value="FI23527P1"/>
    <property type="match status" value="1"/>
</dbReference>
<keyword evidence="3" id="KW-0812">Transmembrane</keyword>
<gene>
    <name evidence="6" type="ORF">Mgra_00009175</name>
</gene>
<evidence type="ECO:0000313" key="6">
    <source>
        <dbReference type="EMBL" id="KAF7629281.1"/>
    </source>
</evidence>
<protein>
    <submittedName>
        <fullName evidence="6">RF_PROK_I domain-containing protein</fullName>
    </submittedName>
</protein>
<keyword evidence="3" id="KW-1133">Transmembrane helix</keyword>
<evidence type="ECO:0000256" key="3">
    <source>
        <dbReference type="SAM" id="Phobius"/>
    </source>
</evidence>
<evidence type="ECO:0000256" key="4">
    <source>
        <dbReference type="SAM" id="SignalP"/>
    </source>
</evidence>